<feature type="compositionally biased region" description="Low complexity" evidence="1">
    <location>
        <begin position="71"/>
        <end position="82"/>
    </location>
</feature>
<feature type="compositionally biased region" description="Basic and acidic residues" evidence="1">
    <location>
        <begin position="10"/>
        <end position="26"/>
    </location>
</feature>
<accession>A0ABQ3S6C2</accession>
<sequence length="334" mass="34903">MGETLSILRPDLERPRERRPADEPRAGRTQGGGVRAREGRTGGEPRAERAGGWTGVVRDRVRPGVVRDRVPPGVATSGAGAGAAAGAAGAGADAVPRGGAFSRALAFVGRTLRGEWYGIVVDPLRQLRRRGPAALLLAFVACAGVIFFHAIAQHRTGATAVRVLGGVQGDLPLWLALLRTPVSLYVPALDLPVWAGITQLFLAFALAELALGRRRTLLIAYASTLAGTLSARVMMAMGPGRWGLGLPPEIGQVLDTGPSAAVVGLFTYLSVVRRAPVVFTLTGGSMVLESIAKPNLAGREHLIAVAAALVLGLLHERGRRRRRAAAGTRDTASA</sequence>
<feature type="transmembrane region" description="Helical" evidence="2">
    <location>
        <begin position="133"/>
        <end position="152"/>
    </location>
</feature>
<keyword evidence="4" id="KW-1185">Reference proteome</keyword>
<evidence type="ECO:0000313" key="4">
    <source>
        <dbReference type="Proteomes" id="UP000649259"/>
    </source>
</evidence>
<name>A0ABQ3S6C2_9ACTN</name>
<feature type="region of interest" description="Disordered" evidence="1">
    <location>
        <begin position="1"/>
        <end position="82"/>
    </location>
</feature>
<proteinExistence type="predicted"/>
<dbReference type="EMBL" id="BNEB01000005">
    <property type="protein sequence ID" value="GHI63678.1"/>
    <property type="molecule type" value="Genomic_DNA"/>
</dbReference>
<feature type="transmembrane region" description="Helical" evidence="2">
    <location>
        <begin position="191"/>
        <end position="211"/>
    </location>
</feature>
<dbReference type="Proteomes" id="UP000649259">
    <property type="component" value="Unassembled WGS sequence"/>
</dbReference>
<gene>
    <name evidence="3" type="ORF">Saso_53280</name>
</gene>
<protein>
    <recommendedName>
        <fullName evidence="5">Integral membrane protein</fullName>
    </recommendedName>
</protein>
<keyword evidence="2" id="KW-0472">Membrane</keyword>
<evidence type="ECO:0008006" key="5">
    <source>
        <dbReference type="Google" id="ProtNLM"/>
    </source>
</evidence>
<evidence type="ECO:0000256" key="1">
    <source>
        <dbReference type="SAM" id="MobiDB-lite"/>
    </source>
</evidence>
<reference evidence="4" key="1">
    <citation type="submission" date="2023-07" db="EMBL/GenBank/DDBJ databases">
        <title>Whole genome shotgun sequence of Streptomyces cacaoi subsp. asoensis NBRC 13813.</title>
        <authorList>
            <person name="Komaki H."/>
            <person name="Tamura T."/>
        </authorList>
    </citation>
    <scope>NUCLEOTIDE SEQUENCE [LARGE SCALE GENOMIC DNA]</scope>
    <source>
        <strain evidence="4">NBRC 13813</strain>
    </source>
</reference>
<evidence type="ECO:0000313" key="3">
    <source>
        <dbReference type="EMBL" id="GHI63678.1"/>
    </source>
</evidence>
<feature type="compositionally biased region" description="Basic and acidic residues" evidence="1">
    <location>
        <begin position="35"/>
        <end position="49"/>
    </location>
</feature>
<feature type="compositionally biased region" description="Basic and acidic residues" evidence="1">
    <location>
        <begin position="57"/>
        <end position="70"/>
    </location>
</feature>
<organism evidence="3 4">
    <name type="scientific">Streptomyces asoensis</name>
    <dbReference type="NCBI Taxonomy" id="249586"/>
    <lineage>
        <taxon>Bacteria</taxon>
        <taxon>Bacillati</taxon>
        <taxon>Actinomycetota</taxon>
        <taxon>Actinomycetes</taxon>
        <taxon>Kitasatosporales</taxon>
        <taxon>Streptomycetaceae</taxon>
        <taxon>Streptomyces</taxon>
    </lineage>
</organism>
<evidence type="ECO:0000256" key="2">
    <source>
        <dbReference type="SAM" id="Phobius"/>
    </source>
</evidence>
<comment type="caution">
    <text evidence="3">The sequence shown here is derived from an EMBL/GenBank/DDBJ whole genome shotgun (WGS) entry which is preliminary data.</text>
</comment>
<keyword evidence="2" id="KW-1133">Transmembrane helix</keyword>
<keyword evidence="2" id="KW-0812">Transmembrane</keyword>
<feature type="transmembrane region" description="Helical" evidence="2">
    <location>
        <begin position="218"/>
        <end position="238"/>
    </location>
</feature>